<evidence type="ECO:0000256" key="3">
    <source>
        <dbReference type="ARBA" id="ARBA00007171"/>
    </source>
</evidence>
<evidence type="ECO:0000256" key="4">
    <source>
        <dbReference type="ARBA" id="ARBA00012448"/>
    </source>
</evidence>
<comment type="subcellular location">
    <subcellularLocation>
        <location evidence="1">Membrane</location>
    </subcellularLocation>
</comment>
<evidence type="ECO:0000259" key="7">
    <source>
        <dbReference type="PROSITE" id="PS51178"/>
    </source>
</evidence>
<evidence type="ECO:0000256" key="6">
    <source>
        <dbReference type="ARBA" id="ARBA00034000"/>
    </source>
</evidence>
<keyword evidence="5" id="KW-0472">Membrane</keyword>
<dbReference type="SUPFAM" id="SSF56601">
    <property type="entry name" value="beta-lactamase/transpeptidase-like"/>
    <property type="match status" value="1"/>
</dbReference>
<dbReference type="SUPFAM" id="SSF54184">
    <property type="entry name" value="Penicillin-binding protein 2x (pbp-2x), c-terminal domain"/>
    <property type="match status" value="2"/>
</dbReference>
<name>A0ABT9Z6N6_9BACI</name>
<comment type="catalytic activity">
    <reaction evidence="6">
        <text>Preferential cleavage: (Ac)2-L-Lys-D-Ala-|-D-Ala. Also transpeptidation of peptidyl-alanyl moieties that are N-acyl substituents of D-alanine.</text>
        <dbReference type="EC" id="3.4.16.4"/>
    </reaction>
</comment>
<dbReference type="PANTHER" id="PTHR30627">
    <property type="entry name" value="PEPTIDOGLYCAN D,D-TRANSPEPTIDASE"/>
    <property type="match status" value="1"/>
</dbReference>
<dbReference type="InterPro" id="IPR001460">
    <property type="entry name" value="PCN-bd_Tpept"/>
</dbReference>
<protein>
    <recommendedName>
        <fullName evidence="4">serine-type D-Ala-D-Ala carboxypeptidase</fullName>
        <ecNumber evidence="4">3.4.16.4</ecNumber>
    </recommendedName>
</protein>
<dbReference type="InterPro" id="IPR005311">
    <property type="entry name" value="PBP_dimer"/>
</dbReference>
<accession>A0ABT9Z6N6</accession>
<dbReference type="SMART" id="SM00740">
    <property type="entry name" value="PASTA"/>
    <property type="match status" value="2"/>
</dbReference>
<dbReference type="CDD" id="cd06575">
    <property type="entry name" value="PASTA_Pbp2x-like_2"/>
    <property type="match status" value="1"/>
</dbReference>
<dbReference type="Proteomes" id="UP001232245">
    <property type="component" value="Unassembled WGS sequence"/>
</dbReference>
<dbReference type="Pfam" id="PF03717">
    <property type="entry name" value="PBP_dimer"/>
    <property type="match status" value="1"/>
</dbReference>
<dbReference type="Gene3D" id="3.40.710.10">
    <property type="entry name" value="DD-peptidase/beta-lactamase superfamily"/>
    <property type="match status" value="1"/>
</dbReference>
<dbReference type="EC" id="3.4.16.4" evidence="4"/>
<comment type="similarity">
    <text evidence="3">Belongs to the transpeptidase family.</text>
</comment>
<proteinExistence type="inferred from homology"/>
<dbReference type="InterPro" id="IPR005543">
    <property type="entry name" value="PASTA_dom"/>
</dbReference>
<dbReference type="Pfam" id="PF03793">
    <property type="entry name" value="PASTA"/>
    <property type="match status" value="1"/>
</dbReference>
<dbReference type="InterPro" id="IPR050515">
    <property type="entry name" value="Beta-lactam/transpept"/>
</dbReference>
<comment type="pathway">
    <text evidence="2">Cell wall biogenesis; peptidoglycan biosynthesis.</text>
</comment>
<dbReference type="InterPro" id="IPR036138">
    <property type="entry name" value="PBP_dimer_sf"/>
</dbReference>
<evidence type="ECO:0000313" key="9">
    <source>
        <dbReference type="Proteomes" id="UP001232245"/>
    </source>
</evidence>
<feature type="domain" description="PASTA" evidence="7">
    <location>
        <begin position="583"/>
        <end position="645"/>
    </location>
</feature>
<evidence type="ECO:0000313" key="8">
    <source>
        <dbReference type="EMBL" id="MDQ0227922.1"/>
    </source>
</evidence>
<comment type="caution">
    <text evidence="8">The sequence shown here is derived from an EMBL/GenBank/DDBJ whole genome shotgun (WGS) entry which is preliminary data.</text>
</comment>
<evidence type="ECO:0000256" key="1">
    <source>
        <dbReference type="ARBA" id="ARBA00004370"/>
    </source>
</evidence>
<dbReference type="EMBL" id="JAUSTZ010000012">
    <property type="protein sequence ID" value="MDQ0227922.1"/>
    <property type="molecule type" value="Genomic_DNA"/>
</dbReference>
<keyword evidence="9" id="KW-1185">Reference proteome</keyword>
<dbReference type="Gene3D" id="3.90.1310.10">
    <property type="entry name" value="Penicillin-binding protein 2a (Domain 2)"/>
    <property type="match status" value="1"/>
</dbReference>
<dbReference type="PROSITE" id="PS51178">
    <property type="entry name" value="PASTA"/>
    <property type="match status" value="1"/>
</dbReference>
<evidence type="ECO:0000256" key="5">
    <source>
        <dbReference type="ARBA" id="ARBA00023136"/>
    </source>
</evidence>
<dbReference type="CDD" id="cd06576">
    <property type="entry name" value="PASTA_Pbp2x-like_1"/>
    <property type="match status" value="1"/>
</dbReference>
<dbReference type="InterPro" id="IPR012338">
    <property type="entry name" value="Beta-lactam/transpept-like"/>
</dbReference>
<dbReference type="RefSeq" id="WP_307190844.1">
    <property type="nucleotide sequence ID" value="NZ_JAUSTZ010000012.1"/>
</dbReference>
<reference evidence="8 9" key="1">
    <citation type="submission" date="2023-07" db="EMBL/GenBank/DDBJ databases">
        <title>Genomic Encyclopedia of Type Strains, Phase IV (KMG-IV): sequencing the most valuable type-strain genomes for metagenomic binning, comparative biology and taxonomic classification.</title>
        <authorList>
            <person name="Goeker M."/>
        </authorList>
    </citation>
    <scope>NUCLEOTIDE SEQUENCE [LARGE SCALE GENOMIC DNA]</scope>
    <source>
        <strain evidence="8 9">DSM 17723</strain>
    </source>
</reference>
<gene>
    <name evidence="8" type="ORF">J2S02_004269</name>
</gene>
<dbReference type="Pfam" id="PF00905">
    <property type="entry name" value="Transpeptidase"/>
    <property type="match status" value="1"/>
</dbReference>
<evidence type="ECO:0000256" key="2">
    <source>
        <dbReference type="ARBA" id="ARBA00004752"/>
    </source>
</evidence>
<sequence>MKPIKPSDMNRGSLILSLLFLGLFIIVLARFVFIMTTGHIHGVNLIDSKEKLITNKETLKSTRGEILTREGQKLAVESQVYTIVAIVSKENPNHVKDFSLTAEKLANVLKADSKKIKELLTHNKTAYQVELGSLGKNITYTQMQEINKLKLPGIVLVPEMKRLYPFGDFASHVVGITNFEGDGIAGIEKEYSKLLSGKDGYIEEKVDGFLNSGLRLPSDSTASKPPTNGNNIVTTLDMSIQTVLEDSMNQVNENYHPSKMIGIVMDPRTGEVLALSNRPSIYPNKDDEVNYINYAISYPFEPGSTMKIFTLAAAINEGVYHGSEKYKSGSITISGETISDHNDYGWGTISFDKGVQLSSNVAFTILAKDKLGYEKFYRYLQKFGFNNTTGIDLNNEKKGEILNSAQIEKATTSFGQGSTVSPIQLVTAASAIANDGKMMKPYVIKKVTNEKGKTIKENAPEVIDTPITKDTATKTRSLLASVVNDGTGKNFSLEDYQVAGKTGTAQIPDGNGGYQTGRNNYIFSFLGIAPVQDPKLIVYVAVEKPQLAVNQVGSNPVSEVFNPVMDYGLKKLDATSDKGKETKPEKTTKILKDYENKSVKESVDELKELGLNPIIVGKGDRVVATSPQKGIELINGSKVLIKTNGDLIMPNILNWSHREVMELSTLTGLEVDYEGSGFVTSQSFKHGEKIGNGKLKVILKEKNK</sequence>
<dbReference type="SUPFAM" id="SSF56519">
    <property type="entry name" value="Penicillin binding protein dimerisation domain"/>
    <property type="match status" value="1"/>
</dbReference>
<dbReference type="PANTHER" id="PTHR30627:SF26">
    <property type="entry name" value="PENICILLIN-BINDING PROTEIN 2B"/>
    <property type="match status" value="1"/>
</dbReference>
<organism evidence="8 9">
    <name type="scientific">Metabacillus niabensis</name>
    <dbReference type="NCBI Taxonomy" id="324854"/>
    <lineage>
        <taxon>Bacteria</taxon>
        <taxon>Bacillati</taxon>
        <taxon>Bacillota</taxon>
        <taxon>Bacilli</taxon>
        <taxon>Bacillales</taxon>
        <taxon>Bacillaceae</taxon>
        <taxon>Metabacillus</taxon>
    </lineage>
</organism>